<dbReference type="Pfam" id="PF13041">
    <property type="entry name" value="PPR_2"/>
    <property type="match status" value="2"/>
</dbReference>
<dbReference type="InterPro" id="IPR002885">
    <property type="entry name" value="PPR_rpt"/>
</dbReference>
<dbReference type="GO" id="GO:0009451">
    <property type="term" value="P:RNA modification"/>
    <property type="evidence" value="ECO:0007669"/>
    <property type="project" value="InterPro"/>
</dbReference>
<dbReference type="FunFam" id="1.25.40.10:FF:000184">
    <property type="entry name" value="Pentatricopeptide repeat-containing protein, chloroplastic"/>
    <property type="match status" value="1"/>
</dbReference>
<dbReference type="PANTHER" id="PTHR47926">
    <property type="entry name" value="PENTATRICOPEPTIDE REPEAT-CONTAINING PROTEIN"/>
    <property type="match status" value="1"/>
</dbReference>
<dbReference type="Proteomes" id="UP001141806">
    <property type="component" value="Unassembled WGS sequence"/>
</dbReference>
<dbReference type="GO" id="GO:0003723">
    <property type="term" value="F:RNA binding"/>
    <property type="evidence" value="ECO:0007669"/>
    <property type="project" value="InterPro"/>
</dbReference>
<feature type="repeat" description="PPR" evidence="2">
    <location>
        <begin position="252"/>
        <end position="286"/>
    </location>
</feature>
<comment type="caution">
    <text evidence="3">The sequence shown here is derived from an EMBL/GenBank/DDBJ whole genome shotgun (WGS) entry which is preliminary data.</text>
</comment>
<evidence type="ECO:0008006" key="5">
    <source>
        <dbReference type="Google" id="ProtNLM"/>
    </source>
</evidence>
<feature type="repeat" description="PPR" evidence="2">
    <location>
        <begin position="156"/>
        <end position="186"/>
    </location>
</feature>
<dbReference type="InterPro" id="IPR046848">
    <property type="entry name" value="E_motif"/>
</dbReference>
<name>A0A9Q0JSU5_9MAGN</name>
<dbReference type="NCBIfam" id="TIGR00756">
    <property type="entry name" value="PPR"/>
    <property type="match status" value="8"/>
</dbReference>
<dbReference type="InterPro" id="IPR011990">
    <property type="entry name" value="TPR-like_helical_dom_sf"/>
</dbReference>
<dbReference type="PROSITE" id="PS51375">
    <property type="entry name" value="PPR"/>
    <property type="match status" value="6"/>
</dbReference>
<keyword evidence="1" id="KW-0677">Repeat</keyword>
<keyword evidence="4" id="KW-1185">Reference proteome</keyword>
<protein>
    <recommendedName>
        <fullName evidence="5">Chlororespiratory reduction 4</fullName>
    </recommendedName>
</protein>
<evidence type="ECO:0000313" key="3">
    <source>
        <dbReference type="EMBL" id="KAJ4950461.1"/>
    </source>
</evidence>
<sequence>MVVCAHSIQPWNSTLPTLLLLGKCRTLNDVNQIHARIITTGLNRNAALTTKIVLNFSSSPHPHLVEFARYVFFCHHATEYQEKQVDPFLWNAIIRSFTHGDDPKQAIVLFSLMLRLGIRADRFSYSLVLKACSRLSLIKEGLQIHCLIGKTELRWDVFLQNSLIGFYVRCGLVEVARHLFDRMTERDSVSWNSMIDGYGKNGSTDFAAELFDKMPKEDKNVISWNSMIRGYAQSKDGLEMAWVLFNQMPKRDLISWNSIIDGLVKRGKLKAARELFDRMPTRDKVSWVIMIDGFAKFGSVDTARCLFDNMPERDVVAWNSMMGGYVQNGFSAEALKLFCEMQTESNLTPDHATLVIALSAAAALGHINEGISILNYVEKNGLPVDGKLGVAFIDMFSKCGSIKDAMWLFENLEERSVDHWNAMINGLAIHGLGELALDLFMEMERLSVKPDDITFIGVLNACGHAGLLKEGLMCFELMRRVYNIKPKLQHYGCMVDVLGRAGHLREARRLIENMPIQPNDVVLRALLSASRNHYNFDMGEWVAKHLSQLDACNSSTYILLSNLYAGFGMWNEVSRIRTIMKENDISKVPGCSWIELDGIVHEFVVGDLSHPQVTEINLLLENLC</sequence>
<dbReference type="GO" id="GO:0048731">
    <property type="term" value="P:system development"/>
    <property type="evidence" value="ECO:0007669"/>
    <property type="project" value="UniProtKB-ARBA"/>
</dbReference>
<organism evidence="3 4">
    <name type="scientific">Protea cynaroides</name>
    <dbReference type="NCBI Taxonomy" id="273540"/>
    <lineage>
        <taxon>Eukaryota</taxon>
        <taxon>Viridiplantae</taxon>
        <taxon>Streptophyta</taxon>
        <taxon>Embryophyta</taxon>
        <taxon>Tracheophyta</taxon>
        <taxon>Spermatophyta</taxon>
        <taxon>Magnoliopsida</taxon>
        <taxon>Proteales</taxon>
        <taxon>Proteaceae</taxon>
        <taxon>Protea</taxon>
    </lineage>
</organism>
<dbReference type="FunFam" id="1.25.40.10:FF:000125">
    <property type="entry name" value="Pentatricopeptide repeat-containing protein"/>
    <property type="match status" value="1"/>
</dbReference>
<evidence type="ECO:0000313" key="4">
    <source>
        <dbReference type="Proteomes" id="UP001141806"/>
    </source>
</evidence>
<evidence type="ECO:0000256" key="1">
    <source>
        <dbReference type="ARBA" id="ARBA00022737"/>
    </source>
</evidence>
<feature type="repeat" description="PPR" evidence="2">
    <location>
        <begin position="314"/>
        <end position="349"/>
    </location>
</feature>
<dbReference type="OrthoDB" id="772730at2759"/>
<feature type="repeat" description="PPR" evidence="2">
    <location>
        <begin position="86"/>
        <end position="120"/>
    </location>
</feature>
<gene>
    <name evidence="3" type="ORF">NE237_027293</name>
</gene>
<feature type="repeat" description="PPR" evidence="2">
    <location>
        <begin position="187"/>
        <end position="221"/>
    </location>
</feature>
<dbReference type="Pfam" id="PF20431">
    <property type="entry name" value="E_motif"/>
    <property type="match status" value="1"/>
</dbReference>
<dbReference type="SUPFAM" id="SSF48452">
    <property type="entry name" value="TPR-like"/>
    <property type="match status" value="1"/>
</dbReference>
<reference evidence="3" key="1">
    <citation type="journal article" date="2023" name="Plant J.">
        <title>The genome of the king protea, Protea cynaroides.</title>
        <authorList>
            <person name="Chang J."/>
            <person name="Duong T.A."/>
            <person name="Schoeman C."/>
            <person name="Ma X."/>
            <person name="Roodt D."/>
            <person name="Barker N."/>
            <person name="Li Z."/>
            <person name="Van de Peer Y."/>
            <person name="Mizrachi E."/>
        </authorList>
    </citation>
    <scope>NUCLEOTIDE SEQUENCE</scope>
    <source>
        <tissue evidence="3">Young leaves</tissue>
    </source>
</reference>
<dbReference type="Pfam" id="PF01535">
    <property type="entry name" value="PPR"/>
    <property type="match status" value="7"/>
</dbReference>
<dbReference type="InterPro" id="IPR046960">
    <property type="entry name" value="PPR_At4g14850-like_plant"/>
</dbReference>
<feature type="repeat" description="PPR" evidence="2">
    <location>
        <begin position="416"/>
        <end position="450"/>
    </location>
</feature>
<dbReference type="AlphaFoldDB" id="A0A9Q0JSU5"/>
<dbReference type="PANTHER" id="PTHR47926:SF456">
    <property type="entry name" value="PENTATRICOPEPTIDE REPEAT-CONTAINING PROTEIN ELI1, CHLOROPLASTIC"/>
    <property type="match status" value="1"/>
</dbReference>
<dbReference type="Gene3D" id="1.25.40.10">
    <property type="entry name" value="Tetratricopeptide repeat domain"/>
    <property type="match status" value="4"/>
</dbReference>
<evidence type="ECO:0000256" key="2">
    <source>
        <dbReference type="PROSITE-ProRule" id="PRU00708"/>
    </source>
</evidence>
<accession>A0A9Q0JSU5</accession>
<dbReference type="EMBL" id="JAMYWD010000012">
    <property type="protein sequence ID" value="KAJ4950461.1"/>
    <property type="molecule type" value="Genomic_DNA"/>
</dbReference>
<proteinExistence type="predicted"/>